<name>A0A521AZW1_9SPHI</name>
<accession>A0A521AZW1</accession>
<gene>
    <name evidence="1" type="ORF">SAMN06265350_101558</name>
</gene>
<evidence type="ECO:0000313" key="2">
    <source>
        <dbReference type="Proteomes" id="UP000315971"/>
    </source>
</evidence>
<proteinExistence type="predicted"/>
<organism evidence="1 2">
    <name type="scientific">Solitalea koreensis</name>
    <dbReference type="NCBI Taxonomy" id="543615"/>
    <lineage>
        <taxon>Bacteria</taxon>
        <taxon>Pseudomonadati</taxon>
        <taxon>Bacteroidota</taxon>
        <taxon>Sphingobacteriia</taxon>
        <taxon>Sphingobacteriales</taxon>
        <taxon>Sphingobacteriaceae</taxon>
        <taxon>Solitalea</taxon>
    </lineage>
</organism>
<dbReference type="AlphaFoldDB" id="A0A521AZW1"/>
<sequence>MIHTAKKRNLKTWLSGLLFAVFLITQIPFAAFHNHSFKNPDPLAKGKTEQSAKISDSDGASPCAVCNFHFIKDYSVEQEAQLLVQSVVFKSYLIESVKAATALLTLRQLRAPPVVA</sequence>
<evidence type="ECO:0000313" key="1">
    <source>
        <dbReference type="EMBL" id="SMO40311.1"/>
    </source>
</evidence>
<dbReference type="Proteomes" id="UP000315971">
    <property type="component" value="Unassembled WGS sequence"/>
</dbReference>
<evidence type="ECO:0008006" key="3">
    <source>
        <dbReference type="Google" id="ProtNLM"/>
    </source>
</evidence>
<reference evidence="1 2" key="1">
    <citation type="submission" date="2017-05" db="EMBL/GenBank/DDBJ databases">
        <authorList>
            <person name="Varghese N."/>
            <person name="Submissions S."/>
        </authorList>
    </citation>
    <scope>NUCLEOTIDE SEQUENCE [LARGE SCALE GENOMIC DNA]</scope>
    <source>
        <strain evidence="1 2">DSM 21342</strain>
    </source>
</reference>
<keyword evidence="2" id="KW-1185">Reference proteome</keyword>
<dbReference type="RefSeq" id="WP_142601249.1">
    <property type="nucleotide sequence ID" value="NZ_FXSZ01000001.1"/>
</dbReference>
<protein>
    <recommendedName>
        <fullName evidence="3">DUF2946 domain-containing protein</fullName>
    </recommendedName>
</protein>
<dbReference type="EMBL" id="FXSZ01000001">
    <property type="protein sequence ID" value="SMO40311.1"/>
    <property type="molecule type" value="Genomic_DNA"/>
</dbReference>